<gene>
    <name evidence="1" type="ORF">ACI1P1_27310</name>
</gene>
<accession>A0ACC7P9F6</accession>
<name>A0ACC7P9F6_9BACL</name>
<protein>
    <submittedName>
        <fullName evidence="1">Metallophosphoesterase family protein</fullName>
    </submittedName>
</protein>
<reference evidence="1" key="1">
    <citation type="submission" date="2024-12" db="EMBL/GenBank/DDBJ databases">
        <authorList>
            <person name="Wu N."/>
        </authorList>
    </citation>
    <scope>NUCLEOTIDE SEQUENCE</scope>
    <source>
        <strain evidence="1">P15</strain>
    </source>
</reference>
<dbReference type="EMBL" id="JBJURJ010000024">
    <property type="protein sequence ID" value="MFM9332012.1"/>
    <property type="molecule type" value="Genomic_DNA"/>
</dbReference>
<evidence type="ECO:0000313" key="1">
    <source>
        <dbReference type="EMBL" id="MFM9332012.1"/>
    </source>
</evidence>
<proteinExistence type="predicted"/>
<organism evidence="1 2">
    <name type="scientific">Paenibacillus mesotrionivorans</name>
    <dbReference type="NCBI Taxonomy" id="3160968"/>
    <lineage>
        <taxon>Bacteria</taxon>
        <taxon>Bacillati</taxon>
        <taxon>Bacillota</taxon>
        <taxon>Bacilli</taxon>
        <taxon>Bacillales</taxon>
        <taxon>Paenibacillaceae</taxon>
        <taxon>Paenibacillus</taxon>
    </lineage>
</organism>
<evidence type="ECO:0000313" key="2">
    <source>
        <dbReference type="Proteomes" id="UP001631969"/>
    </source>
</evidence>
<keyword evidence="2" id="KW-1185">Reference proteome</keyword>
<comment type="caution">
    <text evidence="1">The sequence shown here is derived from an EMBL/GenBank/DDBJ whole genome shotgun (WGS) entry which is preliminary data.</text>
</comment>
<dbReference type="Proteomes" id="UP001631969">
    <property type="component" value="Unassembled WGS sequence"/>
</dbReference>
<sequence length="243" mass="27068">MTAVALISDVHSNVFALEAVLADIDKRRITRIVNLGDSLYGPMDIHGTYSLLRSRPMLHLRGNCDRLLLLPPTVSPSTMDRNRRELTAEERAWIEELPETAEEEGLFLCHGTPESDEIYLLDKLDQHGCHPRPLEELVSMTNGVVHPVIACGHSHRPAIVYLPNGKTVINAGSVGLPAYHDDLPIDHKMESGTPHANYTLAVHDPSGWRFEQFSIPYDWEAAASMADFNGRPDWAQSIRTGFA</sequence>